<dbReference type="InterPro" id="IPR044730">
    <property type="entry name" value="RNase_H-like_dom_plant"/>
</dbReference>
<dbReference type="InterPro" id="IPR012337">
    <property type="entry name" value="RNaseH-like_sf"/>
</dbReference>
<dbReference type="AlphaFoldDB" id="A0AAV8SWQ8"/>
<dbReference type="InterPro" id="IPR036397">
    <property type="entry name" value="RNaseH_sf"/>
</dbReference>
<gene>
    <name evidence="2" type="ORF">K2173_025142</name>
</gene>
<name>A0AAV8SWQ8_9ROSI</name>
<evidence type="ECO:0000313" key="3">
    <source>
        <dbReference type="Proteomes" id="UP001159364"/>
    </source>
</evidence>
<dbReference type="GO" id="GO:0004523">
    <property type="term" value="F:RNA-DNA hybrid ribonuclease activity"/>
    <property type="evidence" value="ECO:0007669"/>
    <property type="project" value="InterPro"/>
</dbReference>
<dbReference type="CDD" id="cd06222">
    <property type="entry name" value="RNase_H_like"/>
    <property type="match status" value="1"/>
</dbReference>
<dbReference type="EMBL" id="JAIWQS010000009">
    <property type="protein sequence ID" value="KAJ8756330.1"/>
    <property type="molecule type" value="Genomic_DNA"/>
</dbReference>
<sequence>MLLLFNNSDASLALGVCYAIWNARNAIVWNSRIQNPLGTWFAARRTQDEWRNAQESVTNVQQGVKVVKWQKPSPGWVKINLDAATNVHSDSTGVAMIVRDDHGNFLAAKNMCLLGSFTPKVAEAMALKEALSWLQDKGWEQVVCESDCLEVIQAVINRDWQDLTSFGAIIDDIRRLQAQSRQQIHFNVVKRSGNCVAHSLDQATRLCSNVGEWFVNPPNYIRDVLLTDIT</sequence>
<evidence type="ECO:0000259" key="1">
    <source>
        <dbReference type="Pfam" id="PF13456"/>
    </source>
</evidence>
<dbReference type="GO" id="GO:0003676">
    <property type="term" value="F:nucleic acid binding"/>
    <property type="evidence" value="ECO:0007669"/>
    <property type="project" value="InterPro"/>
</dbReference>
<protein>
    <recommendedName>
        <fullName evidence="1">RNase H type-1 domain-containing protein</fullName>
    </recommendedName>
</protein>
<organism evidence="2 3">
    <name type="scientific">Erythroxylum novogranatense</name>
    <dbReference type="NCBI Taxonomy" id="1862640"/>
    <lineage>
        <taxon>Eukaryota</taxon>
        <taxon>Viridiplantae</taxon>
        <taxon>Streptophyta</taxon>
        <taxon>Embryophyta</taxon>
        <taxon>Tracheophyta</taxon>
        <taxon>Spermatophyta</taxon>
        <taxon>Magnoliopsida</taxon>
        <taxon>eudicotyledons</taxon>
        <taxon>Gunneridae</taxon>
        <taxon>Pentapetalae</taxon>
        <taxon>rosids</taxon>
        <taxon>fabids</taxon>
        <taxon>Malpighiales</taxon>
        <taxon>Erythroxylaceae</taxon>
        <taxon>Erythroxylum</taxon>
    </lineage>
</organism>
<dbReference type="InterPro" id="IPR002156">
    <property type="entry name" value="RNaseH_domain"/>
</dbReference>
<evidence type="ECO:0000313" key="2">
    <source>
        <dbReference type="EMBL" id="KAJ8756330.1"/>
    </source>
</evidence>
<dbReference type="Gene3D" id="3.30.420.10">
    <property type="entry name" value="Ribonuclease H-like superfamily/Ribonuclease H"/>
    <property type="match status" value="1"/>
</dbReference>
<dbReference type="Proteomes" id="UP001159364">
    <property type="component" value="Linkage Group LG09"/>
</dbReference>
<dbReference type="InterPro" id="IPR052929">
    <property type="entry name" value="RNase_H-like_EbsB-rel"/>
</dbReference>
<dbReference type="Pfam" id="PF13456">
    <property type="entry name" value="RVT_3"/>
    <property type="match status" value="1"/>
</dbReference>
<dbReference type="PANTHER" id="PTHR47074">
    <property type="entry name" value="BNAC02G40300D PROTEIN"/>
    <property type="match status" value="1"/>
</dbReference>
<dbReference type="PANTHER" id="PTHR47074:SF11">
    <property type="entry name" value="REVERSE TRANSCRIPTASE-LIKE PROTEIN"/>
    <property type="match status" value="1"/>
</dbReference>
<dbReference type="SUPFAM" id="SSF53098">
    <property type="entry name" value="Ribonuclease H-like"/>
    <property type="match status" value="1"/>
</dbReference>
<keyword evidence="3" id="KW-1185">Reference proteome</keyword>
<reference evidence="2 3" key="1">
    <citation type="submission" date="2021-09" db="EMBL/GenBank/DDBJ databases">
        <title>Genomic insights and catalytic innovation underlie evolution of tropane alkaloids biosynthesis.</title>
        <authorList>
            <person name="Wang Y.-J."/>
            <person name="Tian T."/>
            <person name="Huang J.-P."/>
            <person name="Huang S.-X."/>
        </authorList>
    </citation>
    <scope>NUCLEOTIDE SEQUENCE [LARGE SCALE GENOMIC DNA]</scope>
    <source>
        <strain evidence="2">KIB-2018</strain>
        <tissue evidence="2">Leaf</tissue>
    </source>
</reference>
<feature type="domain" description="RNase H type-1" evidence="1">
    <location>
        <begin position="80"/>
        <end position="200"/>
    </location>
</feature>
<proteinExistence type="predicted"/>
<accession>A0AAV8SWQ8</accession>
<comment type="caution">
    <text evidence="2">The sequence shown here is derived from an EMBL/GenBank/DDBJ whole genome shotgun (WGS) entry which is preliminary data.</text>
</comment>